<proteinExistence type="predicted"/>
<dbReference type="STRING" id="181874.A0A409WTD1"/>
<dbReference type="OrthoDB" id="2804062at2759"/>
<evidence type="ECO:0000256" key="2">
    <source>
        <dbReference type="SAM" id="MobiDB-lite"/>
    </source>
</evidence>
<sequence length="874" mass="99403">LARQKPTVFKLAVSYCGCGHNPTPRYIQLLRERLFPATLRRIRTAFTFEVLDTYYSLSLDSKITSYDYYHHILRRTDYLELGEQPSQLTNFQRAIQIWGHMLSLKRAGRIHEPSGALGTQPGELLTECPACPHPEKNLPTGWDADTAAAFLYTLFVAIDANFKLKQKDRGLDDVDLAPGWGAFVQQQPYMEHINRNLDEQEINTCNSEHDAIVRAATRSTPGYSVSGVGLVICSRHCLIRRNGAGDLQKGEKYSNMDFILFSALVGLALRQLVITYDIACQWSCRLETRMKELPQALHLSDKVNVRVGVPSWHINGHGKRCQEQFHVGYLPGVGCLCGDEIEQTWWQTNSLGASVREMAGSGRHQTLNAHWDSFNMRKIIGFRARFSRNLKQAVKMSRLLQDNFDSFSLTFKPDAIQEWEEMIIAWENDKKQPNQKESTTTLQDLRLKLAAEEAAEARSGNIMTNKMLMSTFLLTGLDIEEEQHELKDEASTLGKSTIREMADFQQKQNALSRRLAIWREVQKDYMPCVAKLRDAESNTEVPPVQDTKLCLPSSLPEPLRLSVNRLAINEAKAREIQADKALENIRSILRAKANLSSFKKLNLLGEGNKANTRARSLFDRLTKKVERAADQYRTARQALEALDGNGEWSTRLRELTDADLRPLGRASDETEGEWLEGTHKQSKKRDKARHLISWIWLVNNASTEDDEDDKVLDDTARVQWAKSRARAERWKEEVALIEEEMRRCVAYLAWKAQWWEAKASHRSGDSVPSILASGLRAYAMKQADYSRRLAGSCAVKWGPILKDHKLDDSWSHCYRPLTTARVDPKSSTHDEDGEVSDEASDEESKDSNDGSDEEWESEDSNDPQKRPDTDSDID</sequence>
<dbReference type="Pfam" id="PF18758">
    <property type="entry name" value="KDZ"/>
    <property type="match status" value="1"/>
</dbReference>
<feature type="region of interest" description="Disordered" evidence="2">
    <location>
        <begin position="821"/>
        <end position="874"/>
    </location>
</feature>
<dbReference type="InParanoid" id="A0A409WTD1"/>
<dbReference type="InterPro" id="IPR040521">
    <property type="entry name" value="KDZ"/>
</dbReference>
<dbReference type="EMBL" id="NHTK01005246">
    <property type="protein sequence ID" value="PPQ81721.1"/>
    <property type="molecule type" value="Genomic_DNA"/>
</dbReference>
<organism evidence="4 5">
    <name type="scientific">Panaeolus cyanescens</name>
    <dbReference type="NCBI Taxonomy" id="181874"/>
    <lineage>
        <taxon>Eukaryota</taxon>
        <taxon>Fungi</taxon>
        <taxon>Dikarya</taxon>
        <taxon>Basidiomycota</taxon>
        <taxon>Agaricomycotina</taxon>
        <taxon>Agaricomycetes</taxon>
        <taxon>Agaricomycetidae</taxon>
        <taxon>Agaricales</taxon>
        <taxon>Agaricineae</taxon>
        <taxon>Galeropsidaceae</taxon>
        <taxon>Panaeolus</taxon>
    </lineage>
</organism>
<evidence type="ECO:0000313" key="4">
    <source>
        <dbReference type="EMBL" id="PPQ81721.1"/>
    </source>
</evidence>
<gene>
    <name evidence="4" type="ORF">CVT24_003406</name>
</gene>
<keyword evidence="1" id="KW-0175">Coiled coil</keyword>
<name>A0A409WTD1_9AGAR</name>
<accession>A0A409WTD1</accession>
<dbReference type="InterPro" id="IPR041457">
    <property type="entry name" value="CxC2_KDZ-assoc"/>
</dbReference>
<keyword evidence="5" id="KW-1185">Reference proteome</keyword>
<dbReference type="AlphaFoldDB" id="A0A409WTD1"/>
<comment type="caution">
    <text evidence="4">The sequence shown here is derived from an EMBL/GenBank/DDBJ whole genome shotgun (WGS) entry which is preliminary data.</text>
</comment>
<feature type="compositionally biased region" description="Acidic residues" evidence="2">
    <location>
        <begin position="831"/>
        <end position="861"/>
    </location>
</feature>
<reference evidence="4 5" key="1">
    <citation type="journal article" date="2018" name="Evol. Lett.">
        <title>Horizontal gene cluster transfer increased hallucinogenic mushroom diversity.</title>
        <authorList>
            <person name="Reynolds H.T."/>
            <person name="Vijayakumar V."/>
            <person name="Gluck-Thaler E."/>
            <person name="Korotkin H.B."/>
            <person name="Matheny P.B."/>
            <person name="Slot J.C."/>
        </authorList>
    </citation>
    <scope>NUCLEOTIDE SEQUENCE [LARGE SCALE GENOMIC DNA]</scope>
    <source>
        <strain evidence="4 5">2629</strain>
    </source>
</reference>
<evidence type="ECO:0000313" key="5">
    <source>
        <dbReference type="Proteomes" id="UP000284842"/>
    </source>
</evidence>
<dbReference type="Proteomes" id="UP000284842">
    <property type="component" value="Unassembled WGS sequence"/>
</dbReference>
<feature type="compositionally biased region" description="Basic and acidic residues" evidence="2">
    <location>
        <begin position="862"/>
        <end position="874"/>
    </location>
</feature>
<evidence type="ECO:0000256" key="1">
    <source>
        <dbReference type="SAM" id="Coils"/>
    </source>
</evidence>
<protein>
    <recommendedName>
        <fullName evidence="3">CxC2-like cysteine cluster KDZ transposase-associated domain-containing protein</fullName>
    </recommendedName>
</protein>
<feature type="domain" description="CxC2-like cysteine cluster KDZ transposase-associated" evidence="3">
    <location>
        <begin position="8"/>
        <end position="78"/>
    </location>
</feature>
<feature type="coiled-coil region" evidence="1">
    <location>
        <begin position="618"/>
        <end position="645"/>
    </location>
</feature>
<feature type="non-terminal residue" evidence="4">
    <location>
        <position position="1"/>
    </location>
</feature>
<dbReference type="Pfam" id="PF18803">
    <property type="entry name" value="CxC2"/>
    <property type="match status" value="1"/>
</dbReference>
<evidence type="ECO:0000259" key="3">
    <source>
        <dbReference type="Pfam" id="PF18803"/>
    </source>
</evidence>